<keyword evidence="2" id="KW-1185">Reference proteome</keyword>
<comment type="caution">
    <text evidence="1">The sequence shown here is derived from an EMBL/GenBank/DDBJ whole genome shotgun (WGS) entry which is preliminary data.</text>
</comment>
<name>A0A3M7SJF8_BRAPC</name>
<proteinExistence type="predicted"/>
<reference evidence="1 2" key="1">
    <citation type="journal article" date="2018" name="Sci. Rep.">
        <title>Genomic signatures of local adaptation to the degree of environmental predictability in rotifers.</title>
        <authorList>
            <person name="Franch-Gras L."/>
            <person name="Hahn C."/>
            <person name="Garcia-Roger E.M."/>
            <person name="Carmona M.J."/>
            <person name="Serra M."/>
            <person name="Gomez A."/>
        </authorList>
    </citation>
    <scope>NUCLEOTIDE SEQUENCE [LARGE SCALE GENOMIC DNA]</scope>
    <source>
        <strain evidence="1">HYR1</strain>
    </source>
</reference>
<accession>A0A3M7SJF8</accession>
<dbReference type="Proteomes" id="UP000276133">
    <property type="component" value="Unassembled WGS sequence"/>
</dbReference>
<gene>
    <name evidence="1" type="ORF">BpHYR1_048468</name>
</gene>
<organism evidence="1 2">
    <name type="scientific">Brachionus plicatilis</name>
    <name type="common">Marine rotifer</name>
    <name type="synonym">Brachionus muelleri</name>
    <dbReference type="NCBI Taxonomy" id="10195"/>
    <lineage>
        <taxon>Eukaryota</taxon>
        <taxon>Metazoa</taxon>
        <taxon>Spiralia</taxon>
        <taxon>Gnathifera</taxon>
        <taxon>Rotifera</taxon>
        <taxon>Eurotatoria</taxon>
        <taxon>Monogononta</taxon>
        <taxon>Pseudotrocha</taxon>
        <taxon>Ploima</taxon>
        <taxon>Brachionidae</taxon>
        <taxon>Brachionus</taxon>
    </lineage>
</organism>
<sequence>MTFGQVPFLMKLSSKLIEQNSLYLARIPFSAFKNFLTISEGSNEGYMPFGRSRDLAQNFNFSFSLKVVLQNLSTDTNFIPPKLMLCRLAEFLQILNLGGTKFVSVDKFCRTTFKLKIPINKICA</sequence>
<dbReference type="EMBL" id="REGN01001301">
    <property type="protein sequence ID" value="RNA35668.1"/>
    <property type="molecule type" value="Genomic_DNA"/>
</dbReference>
<evidence type="ECO:0000313" key="2">
    <source>
        <dbReference type="Proteomes" id="UP000276133"/>
    </source>
</evidence>
<evidence type="ECO:0000313" key="1">
    <source>
        <dbReference type="EMBL" id="RNA35668.1"/>
    </source>
</evidence>
<protein>
    <submittedName>
        <fullName evidence="1">Uncharacterized protein</fullName>
    </submittedName>
</protein>
<dbReference type="AlphaFoldDB" id="A0A3M7SJF8"/>